<accession>A0A437A1W1</accession>
<evidence type="ECO:0000256" key="8">
    <source>
        <dbReference type="SAM" id="Phobius"/>
    </source>
</evidence>
<dbReference type="Gene3D" id="1.20.120.1770">
    <property type="match status" value="1"/>
</dbReference>
<evidence type="ECO:0000256" key="1">
    <source>
        <dbReference type="ARBA" id="ARBA00004370"/>
    </source>
</evidence>
<feature type="region of interest" description="Disordered" evidence="7">
    <location>
        <begin position="186"/>
        <end position="242"/>
    </location>
</feature>
<dbReference type="AlphaFoldDB" id="A0A437A1W1"/>
<dbReference type="CDD" id="cd09630">
    <property type="entry name" value="CDH_like_cytochrome"/>
    <property type="match status" value="1"/>
</dbReference>
<feature type="transmembrane region" description="Helical" evidence="8">
    <location>
        <begin position="353"/>
        <end position="376"/>
    </location>
</feature>
<dbReference type="OrthoDB" id="19261at2759"/>
<keyword evidence="4" id="KW-0249">Electron transport</keyword>
<comment type="caution">
    <text evidence="12">The sequence shown here is derived from an EMBL/GenBank/DDBJ whole genome shotgun (WGS) entry which is preliminary data.</text>
</comment>
<proteinExistence type="predicted"/>
<dbReference type="Proteomes" id="UP000283090">
    <property type="component" value="Unassembled WGS sequence"/>
</dbReference>
<dbReference type="SUPFAM" id="SSF49344">
    <property type="entry name" value="CBD9-like"/>
    <property type="match status" value="1"/>
</dbReference>
<evidence type="ECO:0000256" key="7">
    <source>
        <dbReference type="SAM" id="MobiDB-lite"/>
    </source>
</evidence>
<keyword evidence="6 8" id="KW-0472">Membrane</keyword>
<dbReference type="SMART" id="SM00665">
    <property type="entry name" value="B561"/>
    <property type="match status" value="1"/>
</dbReference>
<evidence type="ECO:0000259" key="10">
    <source>
        <dbReference type="PROSITE" id="PS50836"/>
    </source>
</evidence>
<feature type="transmembrane region" description="Helical" evidence="8">
    <location>
        <begin position="388"/>
        <end position="410"/>
    </location>
</feature>
<keyword evidence="9" id="KW-0732">Signal</keyword>
<keyword evidence="13" id="KW-1185">Reference proteome</keyword>
<dbReference type="PANTHER" id="PTHR47797:SF1">
    <property type="entry name" value="CYTOCHROME B561 DOMAIN-CONTAINING PROTEIN-RELATED"/>
    <property type="match status" value="1"/>
</dbReference>
<evidence type="ECO:0000256" key="4">
    <source>
        <dbReference type="ARBA" id="ARBA00022982"/>
    </source>
</evidence>
<dbReference type="STRING" id="97331.A0A437A1W1"/>
<evidence type="ECO:0000259" key="11">
    <source>
        <dbReference type="PROSITE" id="PS50939"/>
    </source>
</evidence>
<evidence type="ECO:0008006" key="14">
    <source>
        <dbReference type="Google" id="ProtNLM"/>
    </source>
</evidence>
<keyword evidence="2" id="KW-0813">Transport</keyword>
<feature type="domain" description="DOMON" evidence="10">
    <location>
        <begin position="31"/>
        <end position="150"/>
    </location>
</feature>
<dbReference type="Gene3D" id="2.60.40.1210">
    <property type="entry name" value="Cellobiose dehydrogenase, cytochrome domain"/>
    <property type="match status" value="1"/>
</dbReference>
<keyword evidence="5 8" id="KW-1133">Transmembrane helix</keyword>
<dbReference type="Pfam" id="PF16010">
    <property type="entry name" value="CDH-cyt"/>
    <property type="match status" value="1"/>
</dbReference>
<dbReference type="PROSITE" id="PS50836">
    <property type="entry name" value="DOMON"/>
    <property type="match status" value="1"/>
</dbReference>
<dbReference type="CDD" id="cd08760">
    <property type="entry name" value="Cyt_b561_FRRS1_like"/>
    <property type="match status" value="1"/>
</dbReference>
<dbReference type="SMART" id="SM00664">
    <property type="entry name" value="DoH"/>
    <property type="match status" value="1"/>
</dbReference>
<dbReference type="InterPro" id="IPR006593">
    <property type="entry name" value="Cyt_b561/ferric_Rdtase_TM"/>
</dbReference>
<feature type="transmembrane region" description="Helical" evidence="8">
    <location>
        <begin position="322"/>
        <end position="341"/>
    </location>
</feature>
<feature type="signal peptide" evidence="9">
    <location>
        <begin position="1"/>
        <end position="18"/>
    </location>
</feature>
<evidence type="ECO:0000256" key="9">
    <source>
        <dbReference type="SAM" id="SignalP"/>
    </source>
</evidence>
<dbReference type="GO" id="GO:0016020">
    <property type="term" value="C:membrane"/>
    <property type="evidence" value="ECO:0007669"/>
    <property type="project" value="UniProtKB-SubCell"/>
</dbReference>
<feature type="chain" id="PRO_5019525096" description="DOMON domain-containing protein" evidence="9">
    <location>
        <begin position="19"/>
        <end position="433"/>
    </location>
</feature>
<evidence type="ECO:0000313" key="12">
    <source>
        <dbReference type="EMBL" id="RVD85060.1"/>
    </source>
</evidence>
<protein>
    <recommendedName>
        <fullName evidence="14">DOMON domain-containing protein</fullName>
    </recommendedName>
</protein>
<feature type="transmembrane region" description="Helical" evidence="8">
    <location>
        <begin position="258"/>
        <end position="278"/>
    </location>
</feature>
<dbReference type="Pfam" id="PF03188">
    <property type="entry name" value="Cytochrom_B561"/>
    <property type="match status" value="1"/>
</dbReference>
<keyword evidence="3 8" id="KW-0812">Transmembrane</keyword>
<dbReference type="InterPro" id="IPR005018">
    <property type="entry name" value="DOMON_domain"/>
</dbReference>
<reference evidence="12 13" key="1">
    <citation type="submission" date="2019-01" db="EMBL/GenBank/DDBJ databases">
        <title>Intercellular communication is required for trap formation in the nematode-trapping fungus Duddingtonia flagrans.</title>
        <authorList>
            <person name="Youssar L."/>
            <person name="Wernet V."/>
            <person name="Hensel N."/>
            <person name="Hildebrandt H.-G."/>
            <person name="Fischer R."/>
        </authorList>
    </citation>
    <scope>NUCLEOTIDE SEQUENCE [LARGE SCALE GENOMIC DNA]</scope>
    <source>
        <strain evidence="12 13">CBS H-5679</strain>
    </source>
</reference>
<organism evidence="12 13">
    <name type="scientific">Arthrobotrys flagrans</name>
    <name type="common">Nematode-trapping fungus</name>
    <name type="synonym">Trichothecium flagrans</name>
    <dbReference type="NCBI Taxonomy" id="97331"/>
    <lineage>
        <taxon>Eukaryota</taxon>
        <taxon>Fungi</taxon>
        <taxon>Dikarya</taxon>
        <taxon>Ascomycota</taxon>
        <taxon>Pezizomycotina</taxon>
        <taxon>Orbiliomycetes</taxon>
        <taxon>Orbiliales</taxon>
        <taxon>Orbiliaceae</taxon>
        <taxon>Arthrobotrys</taxon>
    </lineage>
</organism>
<dbReference type="PANTHER" id="PTHR47797">
    <property type="entry name" value="DEHYDROGENASE, PUTATIVE (AFU_ORTHOLOGUE AFUA_8G05805)-RELATED"/>
    <property type="match status" value="1"/>
</dbReference>
<gene>
    <name evidence="12" type="ORF">DFL_003391</name>
</gene>
<dbReference type="VEuPathDB" id="FungiDB:DFL_003391"/>
<evidence type="ECO:0000313" key="13">
    <source>
        <dbReference type="Proteomes" id="UP000283090"/>
    </source>
</evidence>
<feature type="transmembrane region" description="Helical" evidence="8">
    <location>
        <begin position="290"/>
        <end position="310"/>
    </location>
</feature>
<dbReference type="GeneID" id="93585702"/>
<feature type="domain" description="Cytochrome b561" evidence="11">
    <location>
        <begin position="220"/>
        <end position="413"/>
    </location>
</feature>
<dbReference type="RefSeq" id="XP_067490604.1">
    <property type="nucleotide sequence ID" value="XM_067632324.1"/>
</dbReference>
<evidence type="ECO:0000256" key="2">
    <source>
        <dbReference type="ARBA" id="ARBA00022448"/>
    </source>
</evidence>
<name>A0A437A1W1_ARTFL</name>
<evidence type="ECO:0000256" key="5">
    <source>
        <dbReference type="ARBA" id="ARBA00022989"/>
    </source>
</evidence>
<dbReference type="EMBL" id="SAEB01000006">
    <property type="protein sequence ID" value="RVD85060.1"/>
    <property type="molecule type" value="Genomic_DNA"/>
</dbReference>
<feature type="compositionally biased region" description="Low complexity" evidence="7">
    <location>
        <begin position="192"/>
        <end position="223"/>
    </location>
</feature>
<evidence type="ECO:0000256" key="6">
    <source>
        <dbReference type="ARBA" id="ARBA00023136"/>
    </source>
</evidence>
<sequence length="433" mass="44690">MRWKIAISFASLIGLSTAQLARYVSPSDSSVSFSLNIPTSTSNSGSGAIFFQVRGPATGKSWIALGIGSGMTGAHIFVVYTDGSGNVTVSARAGQGHFEPQFSSDAEITLLGGSGIVGGSLIANVRCDNCLSLAELSVTNTRSNWIWADKDGSAIDSSDVEANIQHHDRTGLFTFDLTRAAGGDSSNPFVQSAQSSASVTATGTGSRTSGGSTPTSTNGSSNGSGDGDGDDNDYNLGSGSSGASTGVSNITKMLKVHGILMGLAFAVFFPLGAIIIRVMPGAHKADVHMVVQIIGFGLSIAGLAYGVMLAEDLRYLKETHPVIGMVVMGGLFFQPIVGLIHHWLYKAKGQRTILAYIHTYWGRALLILGIVNGGLGLDLADNTTGGKIAYSVVAGVLGLAWLAASVLYYVRGGSKAAGDAALEKPLSSDGLRE</sequence>
<evidence type="ECO:0000256" key="3">
    <source>
        <dbReference type="ARBA" id="ARBA00022692"/>
    </source>
</evidence>
<dbReference type="PROSITE" id="PS50939">
    <property type="entry name" value="CYTOCHROME_B561"/>
    <property type="match status" value="1"/>
</dbReference>
<dbReference type="InterPro" id="IPR015920">
    <property type="entry name" value="Cellobiose_DH-like_cyt"/>
</dbReference>
<comment type="subcellular location">
    <subcellularLocation>
        <location evidence="1">Membrane</location>
    </subcellularLocation>
</comment>